<evidence type="ECO:0000313" key="7">
    <source>
        <dbReference type="Proteomes" id="UP000626092"/>
    </source>
</evidence>
<dbReference type="GO" id="GO:0008270">
    <property type="term" value="F:zinc ion binding"/>
    <property type="evidence" value="ECO:0007669"/>
    <property type="project" value="UniProtKB-KW"/>
</dbReference>
<protein>
    <recommendedName>
        <fullName evidence="5">FLZ-type domain-containing protein</fullName>
    </recommendedName>
</protein>
<evidence type="ECO:0000256" key="3">
    <source>
        <dbReference type="ARBA" id="ARBA00022771"/>
    </source>
</evidence>
<keyword evidence="7" id="KW-1185">Reference proteome</keyword>
<dbReference type="AlphaFoldDB" id="A0A834GWK6"/>
<keyword evidence="2" id="KW-0479">Metal-binding</keyword>
<keyword evidence="3" id="KW-0863">Zinc-finger</keyword>
<dbReference type="PROSITE" id="PS51795">
    <property type="entry name" value="ZF_FLZ"/>
    <property type="match status" value="1"/>
</dbReference>
<dbReference type="PANTHER" id="PTHR47208:SF5">
    <property type="entry name" value="FCS-LIKE ZINC FINGER 12-RELATED"/>
    <property type="match status" value="1"/>
</dbReference>
<organism evidence="6 7">
    <name type="scientific">Rhododendron simsii</name>
    <name type="common">Sims's rhododendron</name>
    <dbReference type="NCBI Taxonomy" id="118357"/>
    <lineage>
        <taxon>Eukaryota</taxon>
        <taxon>Viridiplantae</taxon>
        <taxon>Streptophyta</taxon>
        <taxon>Embryophyta</taxon>
        <taxon>Tracheophyta</taxon>
        <taxon>Spermatophyta</taxon>
        <taxon>Magnoliopsida</taxon>
        <taxon>eudicotyledons</taxon>
        <taxon>Gunneridae</taxon>
        <taxon>Pentapetalae</taxon>
        <taxon>asterids</taxon>
        <taxon>Ericales</taxon>
        <taxon>Ericaceae</taxon>
        <taxon>Ericoideae</taxon>
        <taxon>Rhodoreae</taxon>
        <taxon>Rhododendron</taxon>
    </lineage>
</organism>
<dbReference type="OrthoDB" id="1932717at2759"/>
<feature type="zinc finger region" description="FLZ-type" evidence="4">
    <location>
        <begin position="188"/>
        <end position="231"/>
    </location>
</feature>
<evidence type="ECO:0000259" key="5">
    <source>
        <dbReference type="PROSITE" id="PS51795"/>
    </source>
</evidence>
<name>A0A834GWK6_RHOSS</name>
<proteinExistence type="inferred from homology"/>
<gene>
    <name evidence="6" type="ORF">RHSIM_Rhsim05G0004600</name>
</gene>
<evidence type="ECO:0000256" key="1">
    <source>
        <dbReference type="ARBA" id="ARBA00009374"/>
    </source>
</evidence>
<sequence>MPISPLSTAIAMLGKKPLPVIGKLAGNQAWFSDAATSPTSPLEYKIQSPRGLKSYDLGGVGLAIVAALEKSDSPRNQIQANNKALFVQNSTRSSPIPVVKPTSSTTYYNRRDSEESEMDSLEDYTFVTCHGPNKSYTRVYCDNGSDHGRIGHEKVGFDRRSKNYGLPVFEISPAGFGGDHFTAHPASDFLSSCNLCQKKLHGRDIYMYRGEKAFCSTECRYRQIVMDERKEQCSSEASRSSADVSNSPYTNGQIFSTGILAI</sequence>
<dbReference type="InterPro" id="IPR044604">
    <property type="entry name" value="FLZ12/13/14"/>
</dbReference>
<evidence type="ECO:0000256" key="4">
    <source>
        <dbReference type="PROSITE-ProRule" id="PRU01131"/>
    </source>
</evidence>
<accession>A0A834GWK6</accession>
<evidence type="ECO:0000256" key="2">
    <source>
        <dbReference type="ARBA" id="ARBA00022723"/>
    </source>
</evidence>
<dbReference type="InterPro" id="IPR007650">
    <property type="entry name" value="Zf-FLZ_dom"/>
</dbReference>
<dbReference type="PANTHER" id="PTHR47208">
    <property type="entry name" value="OS02G0174800 PROTEIN"/>
    <property type="match status" value="1"/>
</dbReference>
<dbReference type="Pfam" id="PF04570">
    <property type="entry name" value="zf-FLZ"/>
    <property type="match status" value="1"/>
</dbReference>
<dbReference type="Proteomes" id="UP000626092">
    <property type="component" value="Unassembled WGS sequence"/>
</dbReference>
<comment type="caution">
    <text evidence="6">The sequence shown here is derived from an EMBL/GenBank/DDBJ whole genome shotgun (WGS) entry which is preliminary data.</text>
</comment>
<dbReference type="EMBL" id="WJXA01000005">
    <property type="protein sequence ID" value="KAF7142604.1"/>
    <property type="molecule type" value="Genomic_DNA"/>
</dbReference>
<reference evidence="6" key="1">
    <citation type="submission" date="2019-11" db="EMBL/GenBank/DDBJ databases">
        <authorList>
            <person name="Liu Y."/>
            <person name="Hou J."/>
            <person name="Li T.-Q."/>
            <person name="Guan C.-H."/>
            <person name="Wu X."/>
            <person name="Wu H.-Z."/>
            <person name="Ling F."/>
            <person name="Zhang R."/>
            <person name="Shi X.-G."/>
            <person name="Ren J.-P."/>
            <person name="Chen E.-F."/>
            <person name="Sun J.-M."/>
        </authorList>
    </citation>
    <scope>NUCLEOTIDE SEQUENCE</scope>
    <source>
        <strain evidence="6">Adult_tree_wgs_1</strain>
        <tissue evidence="6">Leaves</tissue>
    </source>
</reference>
<keyword evidence="3" id="KW-0862">Zinc</keyword>
<comment type="similarity">
    <text evidence="1">Belongs to the FLZ family.</text>
</comment>
<feature type="domain" description="FLZ-type" evidence="5">
    <location>
        <begin position="188"/>
        <end position="231"/>
    </location>
</feature>
<evidence type="ECO:0000313" key="6">
    <source>
        <dbReference type="EMBL" id="KAF7142604.1"/>
    </source>
</evidence>